<proteinExistence type="predicted"/>
<evidence type="ECO:0000313" key="2">
    <source>
        <dbReference type="Proteomes" id="UP000735302"/>
    </source>
</evidence>
<dbReference type="AlphaFoldDB" id="A0AAV4D9W0"/>
<keyword evidence="2" id="KW-1185">Reference proteome</keyword>
<protein>
    <submittedName>
        <fullName evidence="1">Uncharacterized protein</fullName>
    </submittedName>
</protein>
<dbReference type="EMBL" id="BLXT01007646">
    <property type="protein sequence ID" value="GFO40919.1"/>
    <property type="molecule type" value="Genomic_DNA"/>
</dbReference>
<organism evidence="1 2">
    <name type="scientific">Plakobranchus ocellatus</name>
    <dbReference type="NCBI Taxonomy" id="259542"/>
    <lineage>
        <taxon>Eukaryota</taxon>
        <taxon>Metazoa</taxon>
        <taxon>Spiralia</taxon>
        <taxon>Lophotrochozoa</taxon>
        <taxon>Mollusca</taxon>
        <taxon>Gastropoda</taxon>
        <taxon>Heterobranchia</taxon>
        <taxon>Euthyneura</taxon>
        <taxon>Panpulmonata</taxon>
        <taxon>Sacoglossa</taxon>
        <taxon>Placobranchoidea</taxon>
        <taxon>Plakobranchidae</taxon>
        <taxon>Plakobranchus</taxon>
    </lineage>
</organism>
<evidence type="ECO:0000313" key="1">
    <source>
        <dbReference type="EMBL" id="GFO40919.1"/>
    </source>
</evidence>
<comment type="caution">
    <text evidence="1">The sequence shown here is derived from an EMBL/GenBank/DDBJ whole genome shotgun (WGS) entry which is preliminary data.</text>
</comment>
<name>A0AAV4D9W0_9GAST</name>
<dbReference type="Proteomes" id="UP000735302">
    <property type="component" value="Unassembled WGS sequence"/>
</dbReference>
<gene>
    <name evidence="1" type="ORF">PoB_006742400</name>
</gene>
<accession>A0AAV4D9W0</accession>
<reference evidence="1 2" key="1">
    <citation type="journal article" date="2021" name="Elife">
        <title>Chloroplast acquisition without the gene transfer in kleptoplastic sea slugs, Plakobranchus ocellatus.</title>
        <authorList>
            <person name="Maeda T."/>
            <person name="Takahashi S."/>
            <person name="Yoshida T."/>
            <person name="Shimamura S."/>
            <person name="Takaki Y."/>
            <person name="Nagai Y."/>
            <person name="Toyoda A."/>
            <person name="Suzuki Y."/>
            <person name="Arimoto A."/>
            <person name="Ishii H."/>
            <person name="Satoh N."/>
            <person name="Nishiyama T."/>
            <person name="Hasebe M."/>
            <person name="Maruyama T."/>
            <person name="Minagawa J."/>
            <person name="Obokata J."/>
            <person name="Shigenobu S."/>
        </authorList>
    </citation>
    <scope>NUCLEOTIDE SEQUENCE [LARGE SCALE GENOMIC DNA]</scope>
</reference>
<sequence>MDKSAPIYSSNPVLALTGNLRRWDLFCIRKTCAKSVVGSQRIGALQRINRVRLGYGCFPQSGRGESKSNKPWRRMLHANLKAFMDDSTILCTRKNEPRRMSSYIF</sequence>